<reference evidence="1" key="1">
    <citation type="submission" date="2020-01" db="EMBL/GenBank/DDBJ databases">
        <authorList>
            <person name="Qin S."/>
        </authorList>
    </citation>
    <scope>NUCLEOTIDE SEQUENCE</scope>
    <source>
        <strain evidence="1">CVir17-16-YZ6g</strain>
        <plasmid evidence="1">p17-15-vir-like</plasmid>
    </source>
</reference>
<proteinExistence type="predicted"/>
<evidence type="ECO:0000313" key="1">
    <source>
        <dbReference type="EMBL" id="QTX14784.1"/>
    </source>
</evidence>
<accession>A0A8B0SV82</accession>
<geneLocation type="plasmid" evidence="1">
    <name>p17-15-vir-like</name>
</geneLocation>
<protein>
    <submittedName>
        <fullName evidence="1">Uncharacterized protein</fullName>
    </submittedName>
</protein>
<name>A0A8B0SV82_KLEPN</name>
<sequence length="61" mass="7071">MSQPKKKHRRHKRAHARVIAGKWDFTSARFDELICIGPISHVPLVLRTKEPIFPPSLSKKE</sequence>
<keyword evidence="1" id="KW-0614">Plasmid</keyword>
<dbReference type="EMBL" id="MN956836">
    <property type="protein sequence ID" value="QTX14784.1"/>
    <property type="molecule type" value="Genomic_DNA"/>
</dbReference>
<organism evidence="1">
    <name type="scientific">Klebsiella pneumoniae</name>
    <dbReference type="NCBI Taxonomy" id="573"/>
    <lineage>
        <taxon>Bacteria</taxon>
        <taxon>Pseudomonadati</taxon>
        <taxon>Pseudomonadota</taxon>
        <taxon>Gammaproteobacteria</taxon>
        <taxon>Enterobacterales</taxon>
        <taxon>Enterobacteriaceae</taxon>
        <taxon>Klebsiella/Raoultella group</taxon>
        <taxon>Klebsiella</taxon>
        <taxon>Klebsiella pneumoniae complex</taxon>
    </lineage>
</organism>
<dbReference type="AlphaFoldDB" id="A0A8B0SV82"/>